<comment type="caution">
    <text evidence="2">The sequence shown here is derived from an EMBL/GenBank/DDBJ whole genome shotgun (WGS) entry which is preliminary data.</text>
</comment>
<protein>
    <submittedName>
        <fullName evidence="2">Glutathione S-transferase, N-terminal domain protein</fullName>
    </submittedName>
</protein>
<dbReference type="PATRIC" id="fig|1125718.3.peg.2828"/>
<dbReference type="eggNOG" id="COG0435">
    <property type="taxonomic scope" value="Bacteria"/>
</dbReference>
<proteinExistence type="predicted"/>
<accession>J0MQ78</accession>
<dbReference type="GO" id="GO:0004364">
    <property type="term" value="F:glutathione transferase activity"/>
    <property type="evidence" value="ECO:0007669"/>
    <property type="project" value="InterPro"/>
</dbReference>
<dbReference type="SUPFAM" id="SSF47616">
    <property type="entry name" value="GST C-terminal domain-like"/>
    <property type="match status" value="1"/>
</dbReference>
<evidence type="ECO:0000313" key="2">
    <source>
        <dbReference type="EMBL" id="EJF36404.1"/>
    </source>
</evidence>
<feature type="domain" description="GST N-terminal" evidence="1">
    <location>
        <begin position="51"/>
        <end position="137"/>
    </location>
</feature>
<dbReference type="SUPFAM" id="SSF52833">
    <property type="entry name" value="Thioredoxin-like"/>
    <property type="match status" value="1"/>
</dbReference>
<organism evidence="2 3">
    <name type="scientific">Actinomyces massiliensis F0489</name>
    <dbReference type="NCBI Taxonomy" id="1125718"/>
    <lineage>
        <taxon>Bacteria</taxon>
        <taxon>Bacillati</taxon>
        <taxon>Actinomycetota</taxon>
        <taxon>Actinomycetes</taxon>
        <taxon>Actinomycetales</taxon>
        <taxon>Actinomycetaceae</taxon>
        <taxon>Actinomyces</taxon>
    </lineage>
</organism>
<dbReference type="InterPro" id="IPR016639">
    <property type="entry name" value="GST_Omega/GSH"/>
</dbReference>
<dbReference type="InterPro" id="IPR036249">
    <property type="entry name" value="Thioredoxin-like_sf"/>
</dbReference>
<gene>
    <name evidence="2" type="ORF">HMPREF1318_2229</name>
</gene>
<dbReference type="Proteomes" id="UP000002941">
    <property type="component" value="Unassembled WGS sequence"/>
</dbReference>
<dbReference type="InterPro" id="IPR036282">
    <property type="entry name" value="Glutathione-S-Trfase_C_sf"/>
</dbReference>
<reference evidence="2 3" key="1">
    <citation type="submission" date="2012-05" db="EMBL/GenBank/DDBJ databases">
        <authorList>
            <person name="Harkins D.M."/>
            <person name="Madupu R."/>
            <person name="Durkin A.S."/>
            <person name="Torralba M."/>
            <person name="Methe B."/>
            <person name="Sutton G.G."/>
            <person name="Nelson K.E."/>
        </authorList>
    </citation>
    <scope>NUCLEOTIDE SEQUENCE [LARGE SCALE GENOMIC DNA]</scope>
    <source>
        <strain evidence="2 3">F0489</strain>
    </source>
</reference>
<dbReference type="InterPro" id="IPR004045">
    <property type="entry name" value="Glutathione_S-Trfase_N"/>
</dbReference>
<dbReference type="PANTHER" id="PTHR32419:SF6">
    <property type="entry name" value="GLUTATHIONE S-TRANSFERASE OMEGA-LIKE 1-RELATED"/>
    <property type="match status" value="1"/>
</dbReference>
<keyword evidence="2" id="KW-0808">Transferase</keyword>
<dbReference type="PANTHER" id="PTHR32419">
    <property type="entry name" value="GLUTATHIONYL-HYDROQUINONE REDUCTASE"/>
    <property type="match status" value="1"/>
</dbReference>
<dbReference type="Pfam" id="PF13409">
    <property type="entry name" value="GST_N_2"/>
    <property type="match status" value="1"/>
</dbReference>
<dbReference type="EMBL" id="AKFT01000221">
    <property type="protein sequence ID" value="EJF36404.1"/>
    <property type="molecule type" value="Genomic_DNA"/>
</dbReference>
<evidence type="ECO:0000313" key="3">
    <source>
        <dbReference type="Proteomes" id="UP000002941"/>
    </source>
</evidence>
<dbReference type="AlphaFoldDB" id="J0MQ78"/>
<name>J0MQ78_9ACTO</name>
<keyword evidence="3" id="KW-1185">Reference proteome</keyword>
<sequence length="309" mass="33667">MLLTCRSSAAHLPLILIRREVPMPIAISHRFSDDDLPVEAGRYRLIASGSCPWCRRVLIARRLLGLVEALPVSWTYGRGEDGYWELTGADGEPGIDPALGARSLAEVYATTPGYTPPPTVPALVDMTTGQVVSDDSGDMLFDLSTAWWRLQRKGAPDLYPINRRNSTDAWDAWLAEHVNGPHGTATHSKDEEEAVEAANSVLIAFDVIDTLLARATRMEASREAALTVQDVPPLSAVVSVEQFLCGVAPTGSDIRLFTTVQAYEYGGRRHYPGGEAPSVAFWPALARWFHALEGRSGWVGSEERSALGL</sequence>
<dbReference type="GO" id="GO:0005737">
    <property type="term" value="C:cytoplasm"/>
    <property type="evidence" value="ECO:0007669"/>
    <property type="project" value="TreeGrafter"/>
</dbReference>
<dbReference type="Gene3D" id="1.20.1050.10">
    <property type="match status" value="1"/>
</dbReference>
<dbReference type="Gene3D" id="3.40.30.10">
    <property type="entry name" value="Glutaredoxin"/>
    <property type="match status" value="1"/>
</dbReference>
<dbReference type="OrthoDB" id="9769158at2"/>
<evidence type="ECO:0000259" key="1">
    <source>
        <dbReference type="Pfam" id="PF13409"/>
    </source>
</evidence>